<evidence type="ECO:0000313" key="16">
    <source>
        <dbReference type="EMBL" id="AIX43994.1"/>
    </source>
</evidence>
<dbReference type="Proteomes" id="UP000185320">
    <property type="component" value="Segment"/>
</dbReference>
<evidence type="ECO:0000313" key="5">
    <source>
        <dbReference type="EMBL" id="AIX27713.1"/>
    </source>
</evidence>
<dbReference type="EMBL" id="KJ019096">
    <property type="protein sequence ID" value="AIX30261.1"/>
    <property type="molecule type" value="Genomic_DNA"/>
</dbReference>
<evidence type="ECO:0000313" key="10">
    <source>
        <dbReference type="EMBL" id="AIX30842.1"/>
    </source>
</evidence>
<keyword evidence="20" id="KW-1185">Reference proteome</keyword>
<evidence type="ECO:0000313" key="14">
    <source>
        <dbReference type="EMBL" id="AIX41432.1"/>
    </source>
</evidence>
<dbReference type="EMBL" id="KJ019037">
    <property type="protein sequence ID" value="AIX16596.1"/>
    <property type="molecule type" value="Genomic_DNA"/>
</dbReference>
<evidence type="ECO:0000313" key="9">
    <source>
        <dbReference type="EMBL" id="AIX30261.1"/>
    </source>
</evidence>
<dbReference type="Proteomes" id="UP000185300">
    <property type="component" value="Segment"/>
</dbReference>
<protein>
    <submittedName>
        <fullName evidence="1">Uncharacterized protein</fullName>
    </submittedName>
</protein>
<evidence type="ECO:0000313" key="2">
    <source>
        <dbReference type="EMBL" id="AIX18370.1"/>
    </source>
</evidence>
<evidence type="ECO:0000313" key="17">
    <source>
        <dbReference type="Proteomes" id="UP000185286"/>
    </source>
</evidence>
<evidence type="ECO:0000313" key="4">
    <source>
        <dbReference type="EMBL" id="AIX23263.1"/>
    </source>
</evidence>
<gene>
    <name evidence="14" type="ORF">Syn7803C12_70</name>
    <name evidence="15" type="ORF">Syn7803C22_73</name>
    <name evidence="16" type="ORF">Syn7803C25_71</name>
    <name evidence="1" type="ORF">Syn7803C58_71</name>
    <name evidence="2" type="ORF">Syn7803C6_71</name>
    <name evidence="3" type="ORF">Syn7803C90_73</name>
    <name evidence="4" type="ORF">Syn7803C9_73</name>
    <name evidence="5" type="ORF">Syn7803US17_72</name>
    <name evidence="6" type="ORF">Syn7803US24_72</name>
    <name evidence="7" type="ORF">Syn7803US2_71</name>
    <name evidence="8" type="ORF">Syn7803US34_72</name>
    <name evidence="9" type="ORF">Syn7803US36_73</name>
    <name evidence="10" type="ORF">Syn7803US39_71</name>
    <name evidence="11" type="ORF">Syn7803US3_72</name>
    <name evidence="12" type="ORF">Syn7803US43_73</name>
    <name evidence="13" type="ORF">Syn7803US4_70</name>
</gene>
<dbReference type="Proteomes" id="UP000185311">
    <property type="component" value="Segment"/>
</dbReference>
<evidence type="ECO:0000313" key="20">
    <source>
        <dbReference type="Proteomes" id="UP000185320"/>
    </source>
</evidence>
<evidence type="ECO:0000313" key="6">
    <source>
        <dbReference type="EMBL" id="AIX28639.1"/>
    </source>
</evidence>
<dbReference type="EMBL" id="KJ019095">
    <property type="protein sequence ID" value="AIX29967.1"/>
    <property type="molecule type" value="Genomic_DNA"/>
</dbReference>
<evidence type="ECO:0000313" key="19">
    <source>
        <dbReference type="Proteomes" id="UP000185318"/>
    </source>
</evidence>
<evidence type="ECO:0000313" key="11">
    <source>
        <dbReference type="EMBL" id="AIX31129.1"/>
    </source>
</evidence>
<dbReference type="EMBL" id="KJ019105">
    <property type="protein sequence ID" value="AIX32771.1"/>
    <property type="molecule type" value="Genomic_DNA"/>
</dbReference>
<dbReference type="Proteomes" id="UP000185308">
    <property type="component" value="Segment"/>
</dbReference>
<dbReference type="Proteomes" id="UP000185310">
    <property type="component" value="Segment"/>
</dbReference>
<dbReference type="EMBL" id="KJ019143">
    <property type="protein sequence ID" value="AIX41432.1"/>
    <property type="molecule type" value="Genomic_DNA"/>
</dbReference>
<dbReference type="Proteomes" id="UP000185319">
    <property type="component" value="Segment"/>
</dbReference>
<evidence type="ECO:0000313" key="7">
    <source>
        <dbReference type="EMBL" id="AIX29182.1"/>
    </source>
</evidence>
<dbReference type="Proteomes" id="UP000185291">
    <property type="component" value="Segment"/>
</dbReference>
<dbReference type="EMBL" id="KJ019090">
    <property type="protein sequence ID" value="AIX28639.1"/>
    <property type="molecule type" value="Genomic_DNA"/>
</dbReference>
<accession>A0A0E3ESK6</accession>
<evidence type="ECO:0000313" key="3">
    <source>
        <dbReference type="EMBL" id="AIX21684.1"/>
    </source>
</evidence>
<dbReference type="Proteomes" id="UP000185312">
    <property type="component" value="Segment"/>
</dbReference>
<dbReference type="EMBL" id="KJ019150">
    <property type="protein sequence ID" value="AIX43423.1"/>
    <property type="molecule type" value="Genomic_DNA"/>
</dbReference>
<dbReference type="GeneID" id="24171923"/>
<evidence type="ECO:0000313" key="8">
    <source>
        <dbReference type="EMBL" id="AIX29967.1"/>
    </source>
</evidence>
<dbReference type="EMBL" id="KJ019066">
    <property type="protein sequence ID" value="AIX23263.1"/>
    <property type="molecule type" value="Genomic_DNA"/>
</dbReference>
<dbReference type="Proteomes" id="UP000185305">
    <property type="component" value="Segment"/>
</dbReference>
<dbReference type="EMBL" id="KJ019152">
    <property type="protein sequence ID" value="AIX43994.1"/>
    <property type="molecule type" value="Genomic_DNA"/>
</dbReference>
<dbReference type="Proteomes" id="UP000185314">
    <property type="component" value="Segment"/>
</dbReference>
<proteinExistence type="predicted"/>
<evidence type="ECO:0000313" key="18">
    <source>
        <dbReference type="Proteomes" id="UP000185291"/>
    </source>
</evidence>
<dbReference type="Proteomes" id="UP000185306">
    <property type="component" value="Segment"/>
</dbReference>
<dbReference type="Proteomes" id="UP000185318">
    <property type="component" value="Segment"/>
</dbReference>
<dbReference type="Proteomes" id="UP000185324">
    <property type="component" value="Segment"/>
</dbReference>
<sequence length="301" mass="34346">MAKNLHLEHPEDQLLTGDDSVISWFYATSSSSVKMDGSPAIVWGTNPENGEFFVGTKSVFNKKKIKICYTQKDITTLYGHQPNVVAILTACLAYLPRTDVVYQGDFIGFGGDDTYTPNTVTYVFPEVIQERVIMAPHTFYVGEKMTEMDAFPILSTLDESRHVHFVQPTVDIYNDKANWEEFQRCYDEVKEVDGFLGIKRAAEAKIIINQLLRNNKYLSIPLLTEIFGTKEMAILYTFALHEKFRILEDAIYYDGPQCLLDGDDVESEGIVRTNQFGSMKLVNRYIFSVANFNNSKFREVK</sequence>
<evidence type="ECO:0000313" key="13">
    <source>
        <dbReference type="EMBL" id="AIX32771.1"/>
    </source>
</evidence>
<dbReference type="EMBL" id="KJ019045">
    <property type="protein sequence ID" value="AIX18370.1"/>
    <property type="molecule type" value="Genomic_DNA"/>
</dbReference>
<dbReference type="Pfam" id="PF19782">
    <property type="entry name" value="DUF6267"/>
    <property type="match status" value="2"/>
</dbReference>
<evidence type="ECO:0000313" key="15">
    <source>
        <dbReference type="EMBL" id="AIX43423.1"/>
    </source>
</evidence>
<name>A0A0E3ESK6_9CAUD</name>
<dbReference type="Proteomes" id="UP000185286">
    <property type="component" value="Genome"/>
</dbReference>
<dbReference type="Proteomes" id="UP000185317">
    <property type="component" value="Segment"/>
</dbReference>
<dbReference type="EMBL" id="KJ019086">
    <property type="protein sequence ID" value="AIX27713.1"/>
    <property type="molecule type" value="Genomic_DNA"/>
</dbReference>
<organism evidence="1 19">
    <name type="scientific">Synechococcus phage ACG-2014f</name>
    <dbReference type="NCBI Taxonomy" id="1493511"/>
    <lineage>
        <taxon>Viruses</taxon>
        <taxon>Duplodnaviria</taxon>
        <taxon>Heunggongvirae</taxon>
        <taxon>Uroviricota</taxon>
        <taxon>Caudoviricetes</taxon>
        <taxon>Pantevenvirales</taxon>
        <taxon>Kyanoviridae</taxon>
        <taxon>Atlauavirus</taxon>
        <taxon>Atlauavirus tusconc8</taxon>
    </lineage>
</organism>
<dbReference type="EMBL" id="KJ019102">
    <property type="protein sequence ID" value="AIX31990.1"/>
    <property type="molecule type" value="Genomic_DNA"/>
</dbReference>
<evidence type="ECO:0000313" key="1">
    <source>
        <dbReference type="EMBL" id="AIX16596.1"/>
    </source>
</evidence>
<dbReference type="Proteomes" id="UP000185316">
    <property type="component" value="Segment"/>
</dbReference>
<dbReference type="EMBL" id="KJ019059">
    <property type="protein sequence ID" value="AIX21684.1"/>
    <property type="molecule type" value="Genomic_DNA"/>
</dbReference>
<dbReference type="InterPro" id="IPR046234">
    <property type="entry name" value="DUF6267"/>
</dbReference>
<dbReference type="EMBL" id="KJ019099">
    <property type="protein sequence ID" value="AIX31129.1"/>
    <property type="molecule type" value="Genomic_DNA"/>
</dbReference>
<dbReference type="EMBL" id="KJ019098">
    <property type="protein sequence ID" value="AIX30842.1"/>
    <property type="molecule type" value="Genomic_DNA"/>
</dbReference>
<reference evidence="17 18" key="1">
    <citation type="submission" date="2013-12" db="EMBL/GenBank/DDBJ databases">
        <title>Ecological redundancy of diverse viral populations within a natural community.</title>
        <authorList>
            <person name="Gregory A.C."/>
            <person name="LaButti K."/>
            <person name="Copeland A."/>
            <person name="Woyke T."/>
            <person name="Sullivan M.B."/>
        </authorList>
    </citation>
    <scope>NUCLEOTIDE SEQUENCE [LARGE SCALE GENOMIC DNA]</scope>
    <source>
        <strain evidence="14">Syn7803C12</strain>
        <strain evidence="15">Syn7803C22</strain>
        <strain evidence="16">Syn7803C25</strain>
        <strain evidence="1">Syn7803C58</strain>
        <strain evidence="2">Syn7803C6</strain>
        <strain evidence="4">Syn7803C9</strain>
        <strain evidence="3">Syn7803C90</strain>
        <strain evidence="5">Syn7803US17</strain>
        <strain evidence="7">Syn7803US2</strain>
        <strain evidence="6">Syn7803US24</strain>
        <strain evidence="11">Syn7803US3</strain>
        <strain evidence="8">Syn7803US34</strain>
        <strain evidence="9">Syn7803US36</strain>
        <strain evidence="10">Syn7803US39</strain>
        <strain evidence="13">Syn7803US4</strain>
        <strain evidence="12">Syn7803US43</strain>
    </source>
</reference>
<dbReference type="KEGG" id="vg:24171923"/>
<dbReference type="OrthoDB" id="7640at10239"/>
<evidence type="ECO:0000313" key="12">
    <source>
        <dbReference type="EMBL" id="AIX31990.1"/>
    </source>
</evidence>
<dbReference type="EMBL" id="KJ019092">
    <property type="protein sequence ID" value="AIX29182.1"/>
    <property type="molecule type" value="Genomic_DNA"/>
</dbReference>
<dbReference type="RefSeq" id="YP_009134284.1">
    <property type="nucleotide sequence ID" value="NC_026927.1"/>
</dbReference>